<sequence>MNEVLELGGDLVRPDVAYNLMRLIAEGHDDEELDDELRRFAVLSYLDLLEKPALPDILIHVICWVLGEYSYIVSEPNTVLEQLHSLLDGKLKDSKTKRWVVSAMGKLVAQIGRIPDSVAGALAKCRADGDVDLRQRVYEIQQLSCDPNLMAKVFPVDASCEDLAVDSSLSFLDEFVANALSQGATPYQPRYQREKVQQSKEKEERESEPLKYTPYDPPVRPFQPATPPVTTPLIRDPQPQAAAPVTSKRNVIPSKIIEPSTKTKSPQPKGPWGPGGYAKRPAGSGDSWSRSDSSSNSSGSDPARVRTKGEASTSLLVYTHDDARKQQLASDLFKGVGDKDSSSKQTRNTRGGGHGGGDDSLAGMDRGAMVDVEIPSLVNTDESRLNTKDIDNIEINRGLVNNEHDNRNENSPRLDTESSCSLSQEDVADQLPDECKGGTLDTPSLSRTPENKPSEPSLLDTEMSDRLQTLTVSAASASSGTIPDSLREFPHTRDAQELCCDSNLRVTVHKVYKPHELILLLCLTNQGQSKVTDIVSILEPPSNLHAVLESKAENRICDAVLETLDSVSHTITLNFKSPALHMNFGGKITYRDSTNTSRNLFFSHVIPISDFLRPLVLTTEEFAVKWGQSAFERRQTITCSVSSSGEFLRRTESDLRLHPVSSTGDNVIASGTVLNASKCLLHAALSSSGSLEIWIKTNSQLLSEVVMKQCIAIMQR</sequence>
<dbReference type="Pfam" id="PF14807">
    <property type="entry name" value="AP4E_app_platf"/>
    <property type="match status" value="1"/>
</dbReference>
<dbReference type="InterPro" id="IPR050840">
    <property type="entry name" value="Adaptor_Complx_Large_Subunit"/>
</dbReference>
<dbReference type="STRING" id="45351.A7REW1"/>
<evidence type="ECO:0000256" key="5">
    <source>
        <dbReference type="SAM" id="MobiDB-lite"/>
    </source>
</evidence>
<feature type="region of interest" description="Disordered" evidence="5">
    <location>
        <begin position="401"/>
        <end position="459"/>
    </location>
</feature>
<evidence type="ECO:0000313" key="7">
    <source>
        <dbReference type="EMBL" id="EDO49860.1"/>
    </source>
</evidence>
<dbReference type="eggNOG" id="KOG1062">
    <property type="taxonomic scope" value="Eukaryota"/>
</dbReference>
<keyword evidence="3" id="KW-0653">Protein transport</keyword>
<name>A7REW1_NEMVE</name>
<proteinExistence type="predicted"/>
<dbReference type="PANTHER" id="PTHR22780">
    <property type="entry name" value="ADAPTIN, ALPHA/GAMMA/EPSILON"/>
    <property type="match status" value="1"/>
</dbReference>
<dbReference type="Gene3D" id="1.25.10.10">
    <property type="entry name" value="Leucine-rich Repeat Variant"/>
    <property type="match status" value="1"/>
</dbReference>
<dbReference type="AlphaFoldDB" id="A7REW1"/>
<dbReference type="OMA" id="ENRICDA"/>
<dbReference type="PhylomeDB" id="A7REW1"/>
<evidence type="ECO:0000256" key="2">
    <source>
        <dbReference type="ARBA" id="ARBA00022448"/>
    </source>
</evidence>
<feature type="compositionally biased region" description="Basic and acidic residues" evidence="5">
    <location>
        <begin position="402"/>
        <end position="416"/>
    </location>
</feature>
<feature type="compositionally biased region" description="Pro residues" evidence="5">
    <location>
        <begin position="215"/>
        <end position="230"/>
    </location>
</feature>
<dbReference type="EMBL" id="DS469507">
    <property type="protein sequence ID" value="EDO49860.1"/>
    <property type="molecule type" value="Genomic_DNA"/>
</dbReference>
<dbReference type="InParanoid" id="A7REW1"/>
<dbReference type="InterPro" id="IPR028269">
    <property type="entry name" value="AP4E1_C"/>
</dbReference>
<feature type="domain" description="AP-4 complex subunit epsilon-1 C-terminal" evidence="6">
    <location>
        <begin position="613"/>
        <end position="715"/>
    </location>
</feature>
<feature type="region of interest" description="Disordered" evidence="5">
    <location>
        <begin position="186"/>
        <end position="364"/>
    </location>
</feature>
<keyword evidence="2" id="KW-0813">Transport</keyword>
<protein>
    <recommendedName>
        <fullName evidence="6">AP-4 complex subunit epsilon-1 C-terminal domain-containing protein</fullName>
    </recommendedName>
</protein>
<evidence type="ECO:0000256" key="1">
    <source>
        <dbReference type="ARBA" id="ARBA00004308"/>
    </source>
</evidence>
<dbReference type="InterPro" id="IPR016024">
    <property type="entry name" value="ARM-type_fold"/>
</dbReference>
<keyword evidence="8" id="KW-1185">Reference proteome</keyword>
<dbReference type="HOGENOM" id="CLU_397714_0_0_1"/>
<evidence type="ECO:0000313" key="8">
    <source>
        <dbReference type="Proteomes" id="UP000001593"/>
    </source>
</evidence>
<keyword evidence="4" id="KW-0472">Membrane</keyword>
<evidence type="ECO:0000256" key="3">
    <source>
        <dbReference type="ARBA" id="ARBA00022927"/>
    </source>
</evidence>
<organism evidence="7 8">
    <name type="scientific">Nematostella vectensis</name>
    <name type="common">Starlet sea anemone</name>
    <dbReference type="NCBI Taxonomy" id="45351"/>
    <lineage>
        <taxon>Eukaryota</taxon>
        <taxon>Metazoa</taxon>
        <taxon>Cnidaria</taxon>
        <taxon>Anthozoa</taxon>
        <taxon>Hexacorallia</taxon>
        <taxon>Actiniaria</taxon>
        <taxon>Edwardsiidae</taxon>
        <taxon>Nematostella</taxon>
    </lineage>
</organism>
<accession>A7REW1</accession>
<dbReference type="SMART" id="SM01356">
    <property type="entry name" value="AP4E_app_platf"/>
    <property type="match status" value="1"/>
</dbReference>
<dbReference type="GO" id="GO:0012505">
    <property type="term" value="C:endomembrane system"/>
    <property type="evidence" value="ECO:0007669"/>
    <property type="project" value="UniProtKB-SubCell"/>
</dbReference>
<dbReference type="GO" id="GO:0015031">
    <property type="term" value="P:protein transport"/>
    <property type="evidence" value="ECO:0007669"/>
    <property type="project" value="UniProtKB-KW"/>
</dbReference>
<feature type="compositionally biased region" description="Low complexity" evidence="5">
    <location>
        <begin position="283"/>
        <end position="301"/>
    </location>
</feature>
<dbReference type="Proteomes" id="UP000001593">
    <property type="component" value="Unassembled WGS sequence"/>
</dbReference>
<feature type="compositionally biased region" description="Basic and acidic residues" evidence="5">
    <location>
        <begin position="191"/>
        <end position="209"/>
    </location>
</feature>
<evidence type="ECO:0000259" key="6">
    <source>
        <dbReference type="SMART" id="SM01356"/>
    </source>
</evidence>
<gene>
    <name evidence="7" type="ORF">NEMVEDRAFT_v1g237731</name>
</gene>
<dbReference type="GO" id="GO:0005737">
    <property type="term" value="C:cytoplasm"/>
    <property type="evidence" value="ECO:0007669"/>
    <property type="project" value="UniProtKB-ARBA"/>
</dbReference>
<dbReference type="SUPFAM" id="SSF48371">
    <property type="entry name" value="ARM repeat"/>
    <property type="match status" value="1"/>
</dbReference>
<reference evidence="7 8" key="1">
    <citation type="journal article" date="2007" name="Science">
        <title>Sea anemone genome reveals ancestral eumetazoan gene repertoire and genomic organization.</title>
        <authorList>
            <person name="Putnam N.H."/>
            <person name="Srivastava M."/>
            <person name="Hellsten U."/>
            <person name="Dirks B."/>
            <person name="Chapman J."/>
            <person name="Salamov A."/>
            <person name="Terry A."/>
            <person name="Shapiro H."/>
            <person name="Lindquist E."/>
            <person name="Kapitonov V.V."/>
            <person name="Jurka J."/>
            <person name="Genikhovich G."/>
            <person name="Grigoriev I.V."/>
            <person name="Lucas S.M."/>
            <person name="Steele R.E."/>
            <person name="Finnerty J.R."/>
            <person name="Technau U."/>
            <person name="Martindale M.Q."/>
            <person name="Rokhsar D.S."/>
        </authorList>
    </citation>
    <scope>NUCLEOTIDE SEQUENCE [LARGE SCALE GENOMIC DNA]</scope>
    <source>
        <strain evidence="8">CH2 X CH6</strain>
    </source>
</reference>
<evidence type="ECO:0000256" key="4">
    <source>
        <dbReference type="ARBA" id="ARBA00023136"/>
    </source>
</evidence>
<comment type="subcellular location">
    <subcellularLocation>
        <location evidence="1">Endomembrane system</location>
    </subcellularLocation>
</comment>
<dbReference type="InterPro" id="IPR011989">
    <property type="entry name" value="ARM-like"/>
</dbReference>